<dbReference type="EMBL" id="CAXITT010000183">
    <property type="protein sequence ID" value="CAL1534818.1"/>
    <property type="molecule type" value="Genomic_DNA"/>
</dbReference>
<evidence type="ECO:0000313" key="5">
    <source>
        <dbReference type="EMBL" id="CAL1534818.1"/>
    </source>
</evidence>
<evidence type="ECO:0000256" key="3">
    <source>
        <dbReference type="SAM" id="MobiDB-lite"/>
    </source>
</evidence>
<dbReference type="InterPro" id="IPR001245">
    <property type="entry name" value="Ser-Thr/Tyr_kinase_cat_dom"/>
</dbReference>
<dbReference type="Proteomes" id="UP001497497">
    <property type="component" value="Unassembled WGS sequence"/>
</dbReference>
<sequence>MEIQLPCPNIWNLFQVISKMEAGEMQSLLYKIAVMIQRMHKSNFIFGELRASQIYVDSTCVGKMRVFPVSLAYLNCVPEKKRQIQFTVPNDPVSRARSAPEINQQGIYSVASDVYSFAVLALELYETKCHAEQQTVLNADIVREGKINPDNVKKPKKMPKRSFDVLKKCLAPAASSRPSVAEIVCVLSSDKTCPTDFLSSDSSSDVYPNDNDTTGSSETSCPRKRKVKRTSPQWSPFVSQKLTRSLSSGVINPSQSESSENDHENLRQHDTRKALSTELQPARNHAGWRYQVKSNRNSSDSLHTQAARRSVNVRLDTSCTQAKDGAWGHSYFQDSLMNPSSNDEYDDVAPKTPPVTLRSKKPLHRTPSIVVQSQAAAGRGERRFNRDSYLHITNSDTEGEEANSHGNTLHETRLMQFEHVYDLISDSDRVDEQTVYLEPFKLR</sequence>
<dbReference type="InterPro" id="IPR050198">
    <property type="entry name" value="Non-receptor_tyrosine_kinases"/>
</dbReference>
<feature type="compositionally biased region" description="Polar residues" evidence="3">
    <location>
        <begin position="230"/>
        <end position="258"/>
    </location>
</feature>
<evidence type="ECO:0000256" key="2">
    <source>
        <dbReference type="ARBA" id="ARBA00022840"/>
    </source>
</evidence>
<feature type="domain" description="Protein kinase" evidence="4">
    <location>
        <begin position="1"/>
        <end position="198"/>
    </location>
</feature>
<evidence type="ECO:0000259" key="4">
    <source>
        <dbReference type="PROSITE" id="PS50011"/>
    </source>
</evidence>
<dbReference type="GO" id="GO:0004672">
    <property type="term" value="F:protein kinase activity"/>
    <property type="evidence" value="ECO:0007669"/>
    <property type="project" value="InterPro"/>
</dbReference>
<dbReference type="Pfam" id="PF07714">
    <property type="entry name" value="PK_Tyr_Ser-Thr"/>
    <property type="match status" value="1"/>
</dbReference>
<dbReference type="SUPFAM" id="SSF56112">
    <property type="entry name" value="Protein kinase-like (PK-like)"/>
    <property type="match status" value="1"/>
</dbReference>
<organism evidence="5 6">
    <name type="scientific">Lymnaea stagnalis</name>
    <name type="common">Great pond snail</name>
    <name type="synonym">Helix stagnalis</name>
    <dbReference type="NCBI Taxonomy" id="6523"/>
    <lineage>
        <taxon>Eukaryota</taxon>
        <taxon>Metazoa</taxon>
        <taxon>Spiralia</taxon>
        <taxon>Lophotrochozoa</taxon>
        <taxon>Mollusca</taxon>
        <taxon>Gastropoda</taxon>
        <taxon>Heterobranchia</taxon>
        <taxon>Euthyneura</taxon>
        <taxon>Panpulmonata</taxon>
        <taxon>Hygrophila</taxon>
        <taxon>Lymnaeoidea</taxon>
        <taxon>Lymnaeidae</taxon>
        <taxon>Lymnaea</taxon>
    </lineage>
</organism>
<dbReference type="InterPro" id="IPR000719">
    <property type="entry name" value="Prot_kinase_dom"/>
</dbReference>
<keyword evidence="6" id="KW-1185">Reference proteome</keyword>
<keyword evidence="1" id="KW-0547">Nucleotide-binding</keyword>
<dbReference type="GO" id="GO:0005524">
    <property type="term" value="F:ATP binding"/>
    <property type="evidence" value="ECO:0007669"/>
    <property type="project" value="UniProtKB-KW"/>
</dbReference>
<dbReference type="AlphaFoldDB" id="A0AAV2HN63"/>
<dbReference type="PANTHER" id="PTHR24418">
    <property type="entry name" value="TYROSINE-PROTEIN KINASE"/>
    <property type="match status" value="1"/>
</dbReference>
<name>A0AAV2HN63_LYMST</name>
<feature type="compositionally biased region" description="Polar residues" evidence="3">
    <location>
        <begin position="197"/>
        <end position="220"/>
    </location>
</feature>
<evidence type="ECO:0000313" key="6">
    <source>
        <dbReference type="Proteomes" id="UP001497497"/>
    </source>
</evidence>
<evidence type="ECO:0000256" key="1">
    <source>
        <dbReference type="ARBA" id="ARBA00022741"/>
    </source>
</evidence>
<dbReference type="Gene3D" id="1.10.510.10">
    <property type="entry name" value="Transferase(Phosphotransferase) domain 1"/>
    <property type="match status" value="1"/>
</dbReference>
<feature type="region of interest" description="Disordered" evidence="3">
    <location>
        <begin position="197"/>
        <end position="309"/>
    </location>
</feature>
<reference evidence="5 6" key="1">
    <citation type="submission" date="2024-04" db="EMBL/GenBank/DDBJ databases">
        <authorList>
            <consortium name="Genoscope - CEA"/>
            <person name="William W."/>
        </authorList>
    </citation>
    <scope>NUCLEOTIDE SEQUENCE [LARGE SCALE GENOMIC DNA]</scope>
</reference>
<keyword evidence="2" id="KW-0067">ATP-binding</keyword>
<feature type="compositionally biased region" description="Basic and acidic residues" evidence="3">
    <location>
        <begin position="260"/>
        <end position="275"/>
    </location>
</feature>
<gene>
    <name evidence="5" type="ORF">GSLYS_00008778001</name>
</gene>
<feature type="compositionally biased region" description="Polar residues" evidence="3">
    <location>
        <begin position="292"/>
        <end position="304"/>
    </location>
</feature>
<accession>A0AAV2HN63</accession>
<comment type="caution">
    <text evidence="5">The sequence shown here is derived from an EMBL/GenBank/DDBJ whole genome shotgun (WGS) entry which is preliminary data.</text>
</comment>
<dbReference type="PROSITE" id="PS50011">
    <property type="entry name" value="PROTEIN_KINASE_DOM"/>
    <property type="match status" value="1"/>
</dbReference>
<dbReference type="InterPro" id="IPR011009">
    <property type="entry name" value="Kinase-like_dom_sf"/>
</dbReference>
<protein>
    <recommendedName>
        <fullName evidence="4">Protein kinase domain-containing protein</fullName>
    </recommendedName>
</protein>
<proteinExistence type="predicted"/>